<feature type="signal peptide" evidence="1">
    <location>
        <begin position="1"/>
        <end position="19"/>
    </location>
</feature>
<keyword evidence="3" id="KW-1185">Reference proteome</keyword>
<reference evidence="2" key="1">
    <citation type="journal article" date="2020" name="Stud. Mycol.">
        <title>101 Dothideomycetes genomes: a test case for predicting lifestyles and emergence of pathogens.</title>
        <authorList>
            <person name="Haridas S."/>
            <person name="Albert R."/>
            <person name="Binder M."/>
            <person name="Bloem J."/>
            <person name="Labutti K."/>
            <person name="Salamov A."/>
            <person name="Andreopoulos B."/>
            <person name="Baker S."/>
            <person name="Barry K."/>
            <person name="Bills G."/>
            <person name="Bluhm B."/>
            <person name="Cannon C."/>
            <person name="Castanera R."/>
            <person name="Culley D."/>
            <person name="Daum C."/>
            <person name="Ezra D."/>
            <person name="Gonzalez J."/>
            <person name="Henrissat B."/>
            <person name="Kuo A."/>
            <person name="Liang C."/>
            <person name="Lipzen A."/>
            <person name="Lutzoni F."/>
            <person name="Magnuson J."/>
            <person name="Mondo S."/>
            <person name="Nolan M."/>
            <person name="Ohm R."/>
            <person name="Pangilinan J."/>
            <person name="Park H.-J."/>
            <person name="Ramirez L."/>
            <person name="Alfaro M."/>
            <person name="Sun H."/>
            <person name="Tritt A."/>
            <person name="Yoshinaga Y."/>
            <person name="Zwiers L.-H."/>
            <person name="Turgeon B."/>
            <person name="Goodwin S."/>
            <person name="Spatafora J."/>
            <person name="Crous P."/>
            <person name="Grigoriev I."/>
        </authorList>
    </citation>
    <scope>NUCLEOTIDE SEQUENCE</scope>
    <source>
        <strain evidence="2">CBS 101060</strain>
    </source>
</reference>
<dbReference type="Proteomes" id="UP000799429">
    <property type="component" value="Unassembled WGS sequence"/>
</dbReference>
<evidence type="ECO:0000313" key="3">
    <source>
        <dbReference type="Proteomes" id="UP000799429"/>
    </source>
</evidence>
<dbReference type="OrthoDB" id="2910287at2759"/>
<feature type="chain" id="PRO_5040405514" description="Ecp2 effector protein domain-containing protein" evidence="1">
    <location>
        <begin position="20"/>
        <end position="152"/>
    </location>
</feature>
<comment type="caution">
    <text evidence="2">The sequence shown here is derived from an EMBL/GenBank/DDBJ whole genome shotgun (WGS) entry which is preliminary data.</text>
</comment>
<evidence type="ECO:0000313" key="2">
    <source>
        <dbReference type="EMBL" id="KAF2836628.1"/>
    </source>
</evidence>
<name>A0A9P4S7U8_9PEZI</name>
<sequence>MRSSTVLSAISTLTPFIAAAALPQPGFSYPQGVTAKIIDDYVYPGPNLTTDIETRDLTKRSVHELRLCNDRDWSGYCVTIWSDSGICVPLGPDLHDQVSSLGPVQGTVCKMFVDANCQGNWIDIVWPGVNDLSTHGDGYYNDKFSSYFCFPL</sequence>
<dbReference type="AlphaFoldDB" id="A0A9P4S7U8"/>
<dbReference type="EMBL" id="MU006103">
    <property type="protein sequence ID" value="KAF2836628.1"/>
    <property type="molecule type" value="Genomic_DNA"/>
</dbReference>
<evidence type="ECO:0000256" key="1">
    <source>
        <dbReference type="SAM" id="SignalP"/>
    </source>
</evidence>
<gene>
    <name evidence="2" type="ORF">M501DRAFT_1018968</name>
</gene>
<proteinExistence type="predicted"/>
<accession>A0A9P4S7U8</accession>
<protein>
    <recommendedName>
        <fullName evidence="4">Ecp2 effector protein domain-containing protein</fullName>
    </recommendedName>
</protein>
<evidence type="ECO:0008006" key="4">
    <source>
        <dbReference type="Google" id="ProtNLM"/>
    </source>
</evidence>
<organism evidence="2 3">
    <name type="scientific">Patellaria atrata CBS 101060</name>
    <dbReference type="NCBI Taxonomy" id="1346257"/>
    <lineage>
        <taxon>Eukaryota</taxon>
        <taxon>Fungi</taxon>
        <taxon>Dikarya</taxon>
        <taxon>Ascomycota</taxon>
        <taxon>Pezizomycotina</taxon>
        <taxon>Dothideomycetes</taxon>
        <taxon>Dothideomycetes incertae sedis</taxon>
        <taxon>Patellariales</taxon>
        <taxon>Patellariaceae</taxon>
        <taxon>Patellaria</taxon>
    </lineage>
</organism>
<keyword evidence="1" id="KW-0732">Signal</keyword>